<proteinExistence type="predicted"/>
<dbReference type="AlphaFoldDB" id="T0G4S8"/>
<accession>T0G4S8</accession>
<sequence length="149" mass="16977">MLPHPRERLIPVYAASLLFPEEDGVSLANELEVWEGDLSRPAAYMAAPFGRNDADRYFAIYIPGEAMEPRFKAGERVILDRIKPASIQTDVLVQLRDDTGRSLWTIGKLSARDRNLISLTQYRDKVTASIHRSKIRHIFPIIGMIDDDR</sequence>
<dbReference type="Proteomes" id="UP000015525">
    <property type="component" value="Unassembled WGS sequence"/>
</dbReference>
<evidence type="ECO:0008006" key="3">
    <source>
        <dbReference type="Google" id="ProtNLM"/>
    </source>
</evidence>
<dbReference type="PATRIC" id="fig|1329909.3.peg.3891"/>
<evidence type="ECO:0000313" key="1">
    <source>
        <dbReference type="EMBL" id="EQA98675.1"/>
    </source>
</evidence>
<keyword evidence="2" id="KW-1185">Reference proteome</keyword>
<evidence type="ECO:0000313" key="2">
    <source>
        <dbReference type="Proteomes" id="UP000015525"/>
    </source>
</evidence>
<comment type="caution">
    <text evidence="1">The sequence shown here is derived from an EMBL/GenBank/DDBJ whole genome shotgun (WGS) entry which is preliminary data.</text>
</comment>
<dbReference type="EMBL" id="ATHO01000170">
    <property type="protein sequence ID" value="EQA98675.1"/>
    <property type="molecule type" value="Genomic_DNA"/>
</dbReference>
<dbReference type="Gene3D" id="2.10.109.10">
    <property type="entry name" value="Umud Fragment, subunit A"/>
    <property type="match status" value="1"/>
</dbReference>
<organism evidence="1 2">
    <name type="scientific">Sphingobium quisquiliarum P25</name>
    <dbReference type="NCBI Taxonomy" id="1329909"/>
    <lineage>
        <taxon>Bacteria</taxon>
        <taxon>Pseudomonadati</taxon>
        <taxon>Pseudomonadota</taxon>
        <taxon>Alphaproteobacteria</taxon>
        <taxon>Sphingomonadales</taxon>
        <taxon>Sphingomonadaceae</taxon>
        <taxon>Sphingobium</taxon>
    </lineage>
</organism>
<name>T0G4S8_9SPHN</name>
<protein>
    <recommendedName>
        <fullName evidence="3">Peptidase S24/S26A/S26B/S26C domain-containing protein</fullName>
    </recommendedName>
</protein>
<gene>
    <name evidence="1" type="ORF">L288_20215</name>
</gene>
<reference evidence="1 2" key="1">
    <citation type="journal article" date="2013" name="Genome Announc.">
        <title>Draft Genome Sequence of Sphingobium quisquiliarum Strain P25T, a Novel Hexachlorocyclohexane (HCH)-Degrading Bacterium Isolated from an HCH Dumpsite.</title>
        <authorList>
            <person name="Kumar Singh A."/>
            <person name="Sangwan N."/>
            <person name="Sharma A."/>
            <person name="Gupta V."/>
            <person name="Khurana J.P."/>
            <person name="Lal R."/>
        </authorList>
    </citation>
    <scope>NUCLEOTIDE SEQUENCE [LARGE SCALE GENOMIC DNA]</scope>
    <source>
        <strain evidence="1 2">P25</strain>
    </source>
</reference>